<dbReference type="GeneID" id="20084329"/>
<dbReference type="AlphaFoldDB" id="A0A024U399"/>
<evidence type="ECO:0000256" key="1">
    <source>
        <dbReference type="SAM" id="MobiDB-lite"/>
    </source>
</evidence>
<gene>
    <name evidence="2" type="ORF">H310_07279</name>
</gene>
<evidence type="ECO:0000313" key="2">
    <source>
        <dbReference type="EMBL" id="ETW00729.1"/>
    </source>
</evidence>
<feature type="region of interest" description="Disordered" evidence="1">
    <location>
        <begin position="72"/>
        <end position="103"/>
    </location>
</feature>
<proteinExistence type="predicted"/>
<accession>A0A024U399</accession>
<organism evidence="2">
    <name type="scientific">Aphanomyces invadans</name>
    <dbReference type="NCBI Taxonomy" id="157072"/>
    <lineage>
        <taxon>Eukaryota</taxon>
        <taxon>Sar</taxon>
        <taxon>Stramenopiles</taxon>
        <taxon>Oomycota</taxon>
        <taxon>Saprolegniomycetes</taxon>
        <taxon>Saprolegniales</taxon>
        <taxon>Verrucalvaceae</taxon>
        <taxon>Aphanomyces</taxon>
    </lineage>
</organism>
<dbReference type="OrthoDB" id="75621at2759"/>
<protein>
    <submittedName>
        <fullName evidence="2">Uncharacterized protein</fullName>
    </submittedName>
</protein>
<dbReference type="RefSeq" id="XP_008870864.1">
    <property type="nucleotide sequence ID" value="XM_008872642.1"/>
</dbReference>
<dbReference type="VEuPathDB" id="FungiDB:H310_07279"/>
<dbReference type="EMBL" id="KI913964">
    <property type="protein sequence ID" value="ETW00729.1"/>
    <property type="molecule type" value="Genomic_DNA"/>
</dbReference>
<reference evidence="2" key="1">
    <citation type="submission" date="2013-12" db="EMBL/GenBank/DDBJ databases">
        <title>The Genome Sequence of Aphanomyces invadans NJM9701.</title>
        <authorList>
            <consortium name="The Broad Institute Genomics Platform"/>
            <person name="Russ C."/>
            <person name="Tyler B."/>
            <person name="van West P."/>
            <person name="Dieguez-Uribeondo J."/>
            <person name="Young S.K."/>
            <person name="Zeng Q."/>
            <person name="Gargeya S."/>
            <person name="Fitzgerald M."/>
            <person name="Abouelleil A."/>
            <person name="Alvarado L."/>
            <person name="Chapman S.B."/>
            <person name="Gainer-Dewar J."/>
            <person name="Goldberg J."/>
            <person name="Griggs A."/>
            <person name="Gujja S."/>
            <person name="Hansen M."/>
            <person name="Howarth C."/>
            <person name="Imamovic A."/>
            <person name="Ireland A."/>
            <person name="Larimer J."/>
            <person name="McCowan C."/>
            <person name="Murphy C."/>
            <person name="Pearson M."/>
            <person name="Poon T.W."/>
            <person name="Priest M."/>
            <person name="Roberts A."/>
            <person name="Saif S."/>
            <person name="Shea T."/>
            <person name="Sykes S."/>
            <person name="Wortman J."/>
            <person name="Nusbaum C."/>
            <person name="Birren B."/>
        </authorList>
    </citation>
    <scope>NUCLEOTIDE SEQUENCE [LARGE SCALE GENOMIC DNA]</scope>
    <source>
        <strain evidence="2">NJM9701</strain>
    </source>
</reference>
<sequence>MEAWEDIRRWTVKEPNWVPYAISNYEAITRDLDDEEREFELGLSSDDDDGLDVGFNDKELKQMEMLEAYGVQTDEITPEAKVPPLSPSASTTSMRSKKVLGDN</sequence>
<name>A0A024U399_9STRA</name>